<feature type="compositionally biased region" description="Acidic residues" evidence="1">
    <location>
        <begin position="631"/>
        <end position="646"/>
    </location>
</feature>
<keyword evidence="4" id="KW-1185">Reference proteome</keyword>
<dbReference type="EMBL" id="OZ004258">
    <property type="protein sequence ID" value="CAK7911502.1"/>
    <property type="molecule type" value="Genomic_DNA"/>
</dbReference>
<feature type="compositionally biased region" description="Acidic residues" evidence="1">
    <location>
        <begin position="114"/>
        <end position="125"/>
    </location>
</feature>
<protein>
    <recommendedName>
        <fullName evidence="2">UBA domain-containing protein</fullName>
    </recommendedName>
</protein>
<evidence type="ECO:0000313" key="4">
    <source>
        <dbReference type="Proteomes" id="UP001497600"/>
    </source>
</evidence>
<feature type="compositionally biased region" description="Basic and acidic residues" evidence="1">
    <location>
        <begin position="101"/>
        <end position="113"/>
    </location>
</feature>
<dbReference type="PANTHER" id="PTHR39597:SF1">
    <property type="entry name" value="UBA DOMAIN-CONTAINING PROTEIN RUP1"/>
    <property type="match status" value="1"/>
</dbReference>
<sequence>MSESIEDKIAQLVDMGFSPEQASKALKATNNDVENAIGYLFEEPIEVESKPPLPSRHNDQDTIQVSNPLDIPDFSALQAYRTEQEVNETDSEQTPDELDINELHVVNERQLKGEEDDEDEEEEGYDKDHPMEDSVSKNLSPSDSDDESIDDNVSLFDKVKTYEFDSSIPKLIIPSNPLQKENYFIPFIIILSQITKFQSIVFDKQFENKDYGWDKNWFNEGILNLLIPTDINKEQVPSFKFVVELQRLVGFIAKNDSKRLLISDKNFYQTLPKEFKNLLNDTLLIEEIIPKIFEILKENILKTINQKDIEIAKRFKELLDEIFTFEVVNEEEDQKNDVCHIDIESNLHHANLYESFNELVWGNELEQLGQIMFSQLADVLTVSRIGDDQYNSYYGNQSNSKFEILEEFYPEIYSSEYVGTIVEMNKLRESLFSEKVELVKRINHMNFFEGKKLEKILDKTSLILEGESKLDIDNFRQVLEGKKSFVNEEIEKIGQQFKESDITVPENVIKRIENEGHSLKPYIITGIIHSNTEYCYRKRGSKQWVSVKYIVKNSKEVVDAECQVFDSFEDLKPRLHTNGTQTCVYVKGEIWNDLTCTPSTPHGLSVFFGRDNSVMDENVRREKGEDNGEDGKEEGEEEEEEMEENNEEIKEEGNKDEEKKNEVKNNEDKKEEVDQVKEQLEDKDLIQLDDPIKE</sequence>
<dbReference type="Gene3D" id="1.10.8.10">
    <property type="entry name" value="DNA helicase RuvA subunit, C-terminal domain"/>
    <property type="match status" value="1"/>
</dbReference>
<gene>
    <name evidence="3" type="ORF">CAAN4_F02740</name>
</gene>
<feature type="compositionally biased region" description="Basic and acidic residues" evidence="1">
    <location>
        <begin position="617"/>
        <end position="630"/>
    </location>
</feature>
<feature type="compositionally biased region" description="Basic and acidic residues" evidence="1">
    <location>
        <begin position="126"/>
        <end position="135"/>
    </location>
</feature>
<feature type="region of interest" description="Disordered" evidence="1">
    <location>
        <begin position="617"/>
        <end position="694"/>
    </location>
</feature>
<evidence type="ECO:0000259" key="2">
    <source>
        <dbReference type="PROSITE" id="PS50030"/>
    </source>
</evidence>
<proteinExistence type="predicted"/>
<dbReference type="InterPro" id="IPR015940">
    <property type="entry name" value="UBA"/>
</dbReference>
<dbReference type="PROSITE" id="PS50030">
    <property type="entry name" value="UBA"/>
    <property type="match status" value="1"/>
</dbReference>
<evidence type="ECO:0000256" key="1">
    <source>
        <dbReference type="SAM" id="MobiDB-lite"/>
    </source>
</evidence>
<feature type="domain" description="UBA" evidence="2">
    <location>
        <begin position="1"/>
        <end position="43"/>
    </location>
</feature>
<reference evidence="3 4" key="1">
    <citation type="submission" date="2024-01" db="EMBL/GenBank/DDBJ databases">
        <authorList>
            <consortium name="Genoscope - CEA"/>
            <person name="William W."/>
        </authorList>
    </citation>
    <scope>NUCLEOTIDE SEQUENCE [LARGE SCALE GENOMIC DNA]</scope>
    <source>
        <strain evidence="3 4">29B2s-10</strain>
    </source>
</reference>
<dbReference type="Pfam" id="PF22562">
    <property type="entry name" value="UBA_7"/>
    <property type="match status" value="1"/>
</dbReference>
<name>A0ABP0EEH2_9ASCO</name>
<dbReference type="PANTHER" id="PTHR39597">
    <property type="entry name" value="UBA DOMAIN-CONTAINING PROTEIN RUP1"/>
    <property type="match status" value="1"/>
</dbReference>
<dbReference type="InterPro" id="IPR055335">
    <property type="entry name" value="Ucp6/RUP1"/>
</dbReference>
<feature type="compositionally biased region" description="Basic and acidic residues" evidence="1">
    <location>
        <begin position="647"/>
        <end position="694"/>
    </location>
</feature>
<accession>A0ABP0EEH2</accession>
<evidence type="ECO:0000313" key="3">
    <source>
        <dbReference type="EMBL" id="CAK7911502.1"/>
    </source>
</evidence>
<feature type="compositionally biased region" description="Acidic residues" evidence="1">
    <location>
        <begin position="85"/>
        <end position="100"/>
    </location>
</feature>
<feature type="region of interest" description="Disordered" evidence="1">
    <location>
        <begin position="83"/>
        <end position="150"/>
    </location>
</feature>
<feature type="region of interest" description="Disordered" evidence="1">
    <location>
        <begin position="48"/>
        <end position="71"/>
    </location>
</feature>
<organism evidence="3 4">
    <name type="scientific">[Candida] anglica</name>
    <dbReference type="NCBI Taxonomy" id="148631"/>
    <lineage>
        <taxon>Eukaryota</taxon>
        <taxon>Fungi</taxon>
        <taxon>Dikarya</taxon>
        <taxon>Ascomycota</taxon>
        <taxon>Saccharomycotina</taxon>
        <taxon>Pichiomycetes</taxon>
        <taxon>Debaryomycetaceae</taxon>
        <taxon>Kurtzmaniella</taxon>
    </lineage>
</organism>
<dbReference type="InterPro" id="IPR009060">
    <property type="entry name" value="UBA-like_sf"/>
</dbReference>
<dbReference type="SUPFAM" id="SSF46934">
    <property type="entry name" value="UBA-like"/>
    <property type="match status" value="1"/>
</dbReference>
<dbReference type="CDD" id="cd14297">
    <property type="entry name" value="UBA2_spUBP14_like"/>
    <property type="match status" value="1"/>
</dbReference>
<dbReference type="SMART" id="SM00165">
    <property type="entry name" value="UBA"/>
    <property type="match status" value="1"/>
</dbReference>
<dbReference type="Proteomes" id="UP001497600">
    <property type="component" value="Chromosome F"/>
</dbReference>